<evidence type="ECO:0000256" key="1">
    <source>
        <dbReference type="SAM" id="MobiDB-lite"/>
    </source>
</evidence>
<dbReference type="WBParaSite" id="nRc.2.0.1.t03343-RA">
    <property type="protein sequence ID" value="nRc.2.0.1.t03343-RA"/>
    <property type="gene ID" value="nRc.2.0.1.g03343"/>
</dbReference>
<evidence type="ECO:0000313" key="3">
    <source>
        <dbReference type="Proteomes" id="UP000887565"/>
    </source>
</evidence>
<dbReference type="GO" id="GO:0008023">
    <property type="term" value="C:transcription elongation factor complex"/>
    <property type="evidence" value="ECO:0007669"/>
    <property type="project" value="InterPro"/>
</dbReference>
<reference evidence="4" key="1">
    <citation type="submission" date="2022-11" db="UniProtKB">
        <authorList>
            <consortium name="WormBaseParasite"/>
        </authorList>
    </citation>
    <scope>IDENTIFICATION</scope>
</reference>
<dbReference type="GO" id="GO:0042796">
    <property type="term" value="P:snRNA transcription by RNA polymerase III"/>
    <property type="evidence" value="ECO:0007669"/>
    <property type="project" value="TreeGrafter"/>
</dbReference>
<feature type="compositionally biased region" description="Polar residues" evidence="1">
    <location>
        <begin position="84"/>
        <end position="93"/>
    </location>
</feature>
<protein>
    <submittedName>
        <fullName evidence="4">Little elongation complex subunit 2 C-terminal domain-containing protein</fullName>
    </submittedName>
</protein>
<feature type="compositionally biased region" description="Acidic residues" evidence="1">
    <location>
        <begin position="930"/>
        <end position="943"/>
    </location>
</feature>
<dbReference type="AlphaFoldDB" id="A0A915HN20"/>
<proteinExistence type="predicted"/>
<dbReference type="PANTHER" id="PTHR14633">
    <property type="entry name" value="LITTLE ELONGATION COMPLEX SUBUNIT 2"/>
    <property type="match status" value="1"/>
</dbReference>
<dbReference type="GO" id="GO:0045945">
    <property type="term" value="P:positive regulation of transcription by RNA polymerase III"/>
    <property type="evidence" value="ECO:0007669"/>
    <property type="project" value="TreeGrafter"/>
</dbReference>
<feature type="domain" description="Little elongation complex subunit 2 C-terminal" evidence="2">
    <location>
        <begin position="670"/>
        <end position="886"/>
    </location>
</feature>
<keyword evidence="3" id="KW-1185">Reference proteome</keyword>
<feature type="region of interest" description="Disordered" evidence="1">
    <location>
        <begin position="127"/>
        <end position="146"/>
    </location>
</feature>
<feature type="compositionally biased region" description="Basic and acidic residues" evidence="1">
    <location>
        <begin position="916"/>
        <end position="929"/>
    </location>
</feature>
<dbReference type="GO" id="GO:0042795">
    <property type="term" value="P:snRNA transcription by RNA polymerase II"/>
    <property type="evidence" value="ECO:0007669"/>
    <property type="project" value="TreeGrafter"/>
</dbReference>
<accession>A0A915HN20</accession>
<name>A0A915HN20_ROMCU</name>
<dbReference type="OMA" id="NIEPEEW"/>
<dbReference type="InterPro" id="IPR019535">
    <property type="entry name" value="ICE2_C"/>
</dbReference>
<feature type="region of interest" description="Disordered" evidence="1">
    <location>
        <begin position="888"/>
        <end position="943"/>
    </location>
</feature>
<feature type="region of interest" description="Disordered" evidence="1">
    <location>
        <begin position="84"/>
        <end position="118"/>
    </location>
</feature>
<feature type="compositionally biased region" description="Basic and acidic residues" evidence="1">
    <location>
        <begin position="96"/>
        <end position="118"/>
    </location>
</feature>
<feature type="compositionally biased region" description="Polar residues" evidence="1">
    <location>
        <begin position="562"/>
        <end position="582"/>
    </location>
</feature>
<evidence type="ECO:0000313" key="4">
    <source>
        <dbReference type="WBParaSite" id="nRc.2.0.1.t03343-RA"/>
    </source>
</evidence>
<dbReference type="Proteomes" id="UP000887565">
    <property type="component" value="Unplaced"/>
</dbReference>
<evidence type="ECO:0000259" key="2">
    <source>
        <dbReference type="Pfam" id="PF10505"/>
    </source>
</evidence>
<sequence>MGSNNYNHIFNIEPEEWDPKDFSITNPNYMINCYQHYCERMHNLYGNETNEQETATKPDEDLPLASIINNNTENIEKLNENVATESTTNQPTIDDNLVKDDAKEKTKTNGEKPKRFENSFKKLKRECSKDDVSLKRPKDKPEPIKRDIPVNQRHTLPRFHFLGARRSQLTIKQHDIHVATMLNLAKVQRSTGHSVKDYEQRLKLLQVEHEIFNRLAREHILRDKGKYLDNFNMSYAETVKTRNYFFAKLNKIQHIYPQKYKFSSEFDAANLAAMQNSPTLEYQKLLLETGKIPKVVMPNIEKRFLVVDHQSYNPRELDLRESISLKNDSNVPKLCEKYAPNFVLNFSAAKTLLSGHGPLKSNDWMLPVYVNSCFIQGRKTRIVYIMKPLPNTSLDAWQVLNHSFKRTLLNCLIDQPSAGGSSGGGGGRRQTANGQQDSAAIFDDASTVDLDAAEKFTGDDWLRSQRVEKVEEKMLVENNVNVTPTLEKTSEPKSVNDVNIDQNAENDALEIVENDETDIKPAVPHHYPRRACAAASTEKIRQYLFSPRRSAPPPVPPAAELSTKNTPLPDIPSTSNQHNTRSVGLSRCVSSNESETAKLTAQTSSINIEKSSVDDVLSKILDDGKKTVGDKSKILKNAQMKPKQHIIDPDEHAVENVQDYCLSKSGAKIVQYNLWQMKNFRLLVRSNVCGLYKTEYNDQLITLTKQVRATVLPKLEFCSHMGGQKDSEYEILNHFWTSFLKRSFVHLKIHINPNSTDLVGAQILKSDYFLRLEKLESNIRSSIGEGMGRFHTILNELYALDNDGWYLLKPNLQNRNLISIYQPVQDGSDISDSIVDLSKIYSRYSWLDNFKSAGDLDFDEICPPFDPKVVFQWNRILKRIPCALNPRKDNETPLLEPVQAPKETKASKKKKKKLKSKEEKEKVKQNKKDDDDDDANYSSEIDP</sequence>
<dbReference type="PANTHER" id="PTHR14633:SF3">
    <property type="entry name" value="LITTLE ELONGATION COMPLEX SUBUNIT 2"/>
    <property type="match status" value="1"/>
</dbReference>
<feature type="region of interest" description="Disordered" evidence="1">
    <location>
        <begin position="547"/>
        <end position="582"/>
    </location>
</feature>
<dbReference type="Pfam" id="PF10505">
    <property type="entry name" value="NARG2_C"/>
    <property type="match status" value="1"/>
</dbReference>
<organism evidence="3 4">
    <name type="scientific">Romanomermis culicivorax</name>
    <name type="common">Nematode worm</name>
    <dbReference type="NCBI Taxonomy" id="13658"/>
    <lineage>
        <taxon>Eukaryota</taxon>
        <taxon>Metazoa</taxon>
        <taxon>Ecdysozoa</taxon>
        <taxon>Nematoda</taxon>
        <taxon>Enoplea</taxon>
        <taxon>Dorylaimia</taxon>
        <taxon>Mermithida</taxon>
        <taxon>Mermithoidea</taxon>
        <taxon>Mermithidae</taxon>
        <taxon>Romanomermis</taxon>
    </lineage>
</organism>